<dbReference type="InterPro" id="IPR007529">
    <property type="entry name" value="Znf_HIT"/>
</dbReference>
<dbReference type="Pfam" id="PF04438">
    <property type="entry name" value="zf-HIT"/>
    <property type="match status" value="1"/>
</dbReference>
<comment type="similarity">
    <text evidence="6">Belongs to the BCD1 family.</text>
</comment>
<keyword evidence="11" id="KW-1185">Reference proteome</keyword>
<evidence type="ECO:0000256" key="5">
    <source>
        <dbReference type="ARBA" id="ARBA00049598"/>
    </source>
</evidence>
<feature type="compositionally biased region" description="Polar residues" evidence="8">
    <location>
        <begin position="153"/>
        <end position="171"/>
    </location>
</feature>
<sequence length="376" mass="42517">MMSLLNGATNETSTSTIDISIDSSKDQLCQECDSESFRYQCPRCSHRTCSLQCCVAHKHRTGCNGKRDRTKFLRVAHMDDGTLNSDYHFLEDVLGAVERAKRTTGTNNSKSNNQSNKRHKPNEHNTTTTVTPHSMLQQMEHLAVDGAEKTSPAEPSNSDITTSTSQLVLQSTPTTTTTPPNNNTNNDSWKQLGPKWRHFFQQAKLRGTHVLLMPTGMQRRKTNSSHIQKKDDIIHWKVDFRMHCDDKNAEVIVHSQKISEQAVLWEELQKMNFWKKNKNHTDNTIDDTTTGTPTIHCLMIQKLPSPSNRPCYVEISDKQATLQSILHGMTIIEYPTIEVVCHPDRVSDFPKAIQEVFEATTTTKDTKNDACSDTSS</sequence>
<dbReference type="GO" id="GO:0008270">
    <property type="term" value="F:zinc ion binding"/>
    <property type="evidence" value="ECO:0007669"/>
    <property type="project" value="UniProtKB-UniRule"/>
</dbReference>
<evidence type="ECO:0000256" key="2">
    <source>
        <dbReference type="ARBA" id="ARBA00022723"/>
    </source>
</evidence>
<comment type="caution">
    <text evidence="10">The sequence shown here is derived from an EMBL/GenBank/DDBJ whole genome shotgun (WGS) entry which is preliminary data.</text>
</comment>
<dbReference type="Proteomes" id="UP001153069">
    <property type="component" value="Unassembled WGS sequence"/>
</dbReference>
<dbReference type="AlphaFoldDB" id="A0A9N8DQ62"/>
<dbReference type="GO" id="GO:0048254">
    <property type="term" value="P:snoRNA localization"/>
    <property type="evidence" value="ECO:0007669"/>
    <property type="project" value="TreeGrafter"/>
</dbReference>
<dbReference type="PROSITE" id="PS51083">
    <property type="entry name" value="ZF_HIT"/>
    <property type="match status" value="1"/>
</dbReference>
<name>A0A9N8DQ62_9STRA</name>
<keyword evidence="1" id="KW-0597">Phosphoprotein</keyword>
<accession>A0A9N8DQ62</accession>
<protein>
    <submittedName>
        <fullName evidence="10">Box C/D snoRNA protein 1</fullName>
    </submittedName>
</protein>
<dbReference type="GO" id="GO:0000463">
    <property type="term" value="P:maturation of LSU-rRNA from tricistronic rRNA transcript (SSU-rRNA, 5.8S rRNA, LSU-rRNA)"/>
    <property type="evidence" value="ECO:0007669"/>
    <property type="project" value="TreeGrafter"/>
</dbReference>
<dbReference type="GO" id="GO:0070761">
    <property type="term" value="C:pre-snoRNP complex"/>
    <property type="evidence" value="ECO:0007669"/>
    <property type="project" value="TreeGrafter"/>
</dbReference>
<feature type="region of interest" description="Disordered" evidence="8">
    <location>
        <begin position="100"/>
        <end position="131"/>
    </location>
</feature>
<evidence type="ECO:0000256" key="1">
    <source>
        <dbReference type="ARBA" id="ARBA00022553"/>
    </source>
</evidence>
<evidence type="ECO:0000256" key="6">
    <source>
        <dbReference type="ARBA" id="ARBA00049654"/>
    </source>
</evidence>
<dbReference type="InterPro" id="IPR051639">
    <property type="entry name" value="BCD1"/>
</dbReference>
<feature type="compositionally biased region" description="Low complexity" evidence="8">
    <location>
        <begin position="172"/>
        <end position="186"/>
    </location>
</feature>
<keyword evidence="3 7" id="KW-0863">Zinc-finger</keyword>
<dbReference type="GO" id="GO:0005634">
    <property type="term" value="C:nucleus"/>
    <property type="evidence" value="ECO:0007669"/>
    <property type="project" value="TreeGrafter"/>
</dbReference>
<dbReference type="Gene3D" id="3.30.60.190">
    <property type="match status" value="1"/>
</dbReference>
<feature type="compositionally biased region" description="Low complexity" evidence="8">
    <location>
        <begin position="103"/>
        <end position="115"/>
    </location>
</feature>
<evidence type="ECO:0000256" key="7">
    <source>
        <dbReference type="PROSITE-ProRule" id="PRU00453"/>
    </source>
</evidence>
<comment type="function">
    <text evidence="5">Required for box C/D snoRNAs accumulation involved in snoRNA processing, snoRNA transport to the nucleolus and ribosome biogenesis.</text>
</comment>
<feature type="region of interest" description="Disordered" evidence="8">
    <location>
        <begin position="145"/>
        <end position="190"/>
    </location>
</feature>
<keyword evidence="4" id="KW-0862">Zinc</keyword>
<reference evidence="10" key="1">
    <citation type="submission" date="2020-06" db="EMBL/GenBank/DDBJ databases">
        <authorList>
            <consortium name="Plant Systems Biology data submission"/>
        </authorList>
    </citation>
    <scope>NUCLEOTIDE SEQUENCE</scope>
    <source>
        <strain evidence="10">D6</strain>
    </source>
</reference>
<keyword evidence="2" id="KW-0479">Metal-binding</keyword>
<feature type="domain" description="HIT-type" evidence="9">
    <location>
        <begin position="29"/>
        <end position="63"/>
    </location>
</feature>
<dbReference type="Pfam" id="PF25790">
    <property type="entry name" value="BCD1"/>
    <property type="match status" value="1"/>
</dbReference>
<dbReference type="GO" id="GO:0000492">
    <property type="term" value="P:box C/D snoRNP assembly"/>
    <property type="evidence" value="ECO:0007669"/>
    <property type="project" value="TreeGrafter"/>
</dbReference>
<dbReference type="InterPro" id="IPR057721">
    <property type="entry name" value="BCD1_alpha/beta"/>
</dbReference>
<evidence type="ECO:0000259" key="9">
    <source>
        <dbReference type="PROSITE" id="PS51083"/>
    </source>
</evidence>
<evidence type="ECO:0000256" key="4">
    <source>
        <dbReference type="ARBA" id="ARBA00022833"/>
    </source>
</evidence>
<dbReference type="EMBL" id="CAICTM010000179">
    <property type="protein sequence ID" value="CAB9503914.1"/>
    <property type="molecule type" value="Genomic_DNA"/>
</dbReference>
<proteinExistence type="inferred from homology"/>
<dbReference type="PANTHER" id="PTHR13483">
    <property type="entry name" value="BOX C_D SNORNA PROTEIN 1-RELATED"/>
    <property type="match status" value="1"/>
</dbReference>
<evidence type="ECO:0000313" key="10">
    <source>
        <dbReference type="EMBL" id="CAB9503914.1"/>
    </source>
</evidence>
<dbReference type="CDD" id="cd23023">
    <property type="entry name" value="zf-HIT_BCD1"/>
    <property type="match status" value="1"/>
</dbReference>
<dbReference type="OrthoDB" id="272357at2759"/>
<evidence type="ECO:0000256" key="3">
    <source>
        <dbReference type="ARBA" id="ARBA00022771"/>
    </source>
</evidence>
<evidence type="ECO:0000313" key="11">
    <source>
        <dbReference type="Proteomes" id="UP001153069"/>
    </source>
</evidence>
<organism evidence="10 11">
    <name type="scientific">Seminavis robusta</name>
    <dbReference type="NCBI Taxonomy" id="568900"/>
    <lineage>
        <taxon>Eukaryota</taxon>
        <taxon>Sar</taxon>
        <taxon>Stramenopiles</taxon>
        <taxon>Ochrophyta</taxon>
        <taxon>Bacillariophyta</taxon>
        <taxon>Bacillariophyceae</taxon>
        <taxon>Bacillariophycidae</taxon>
        <taxon>Naviculales</taxon>
        <taxon>Naviculaceae</taxon>
        <taxon>Seminavis</taxon>
    </lineage>
</organism>
<dbReference type="SUPFAM" id="SSF144232">
    <property type="entry name" value="HIT/MYND zinc finger-like"/>
    <property type="match status" value="1"/>
</dbReference>
<evidence type="ECO:0000256" key="8">
    <source>
        <dbReference type="SAM" id="MobiDB-lite"/>
    </source>
</evidence>
<dbReference type="PANTHER" id="PTHR13483:SF3">
    <property type="entry name" value="BOX C_D SNORNA PROTEIN 1"/>
    <property type="match status" value="1"/>
</dbReference>
<gene>
    <name evidence="10" type="ORF">SEMRO_180_G078670.1</name>
</gene>